<keyword evidence="2" id="KW-1185">Reference proteome</keyword>
<sequence length="549" mass="63241">MDSALPSRPHDDVDMKPSFRKPSNEMATRKYRRHSPVDGSDSSSSGGSLRCERSPVYSTEDRAKTHSDRQRRDEKGVLESDLGGNRLSRGGDSQRHSDRQAINNSHDFRRYDDHNRHNRPADEEDRGYHRSSRSDRDFRSSTHSDYTRRDSNYERSRESWRNAGKYTRDRSNDVGRRSNDKERDSLISDHHKHNEKDSDRAAHGSKPGNSSRHDVRTGERDRRRDREAHDERIDRRRSPGDQNNDKSRACLKELAVGRDSGNAHSKDAHETSNKELDGLKNDQLHKRKHNSEESDEHKKYSGELGASESKSSTFHDKERRKEHIPENQNSSDKKLKLVQEEGEKPFSSSKQVETAGKFTIQPSGSATNQVDAAQNLDAAKVKAMQAAELVNKNLVGGGYMSTDQKKKLLWGSKKNTTTQEPSKRWDLHSFADRERQEKFNKLMSLSLPWCLWPIVGCQRRCEPRAEAGRKGWRPPCRAAGAAPDRFRETVHCRASETRWPNCRPWFVKLLISLFSLAEHCVILLSLWSYNKIVEQLEEVCLHLLYSLFY</sequence>
<reference evidence="2" key="1">
    <citation type="journal article" date="2022" name="Nat. Commun.">
        <title>Chromosome evolution and the genetic basis of agronomically important traits in greater yam.</title>
        <authorList>
            <person name="Bredeson J.V."/>
            <person name="Lyons J.B."/>
            <person name="Oniyinde I.O."/>
            <person name="Okereke N.R."/>
            <person name="Kolade O."/>
            <person name="Nnabue I."/>
            <person name="Nwadili C.O."/>
            <person name="Hribova E."/>
            <person name="Parker M."/>
            <person name="Nwogha J."/>
            <person name="Shu S."/>
            <person name="Carlson J."/>
            <person name="Kariba R."/>
            <person name="Muthemba S."/>
            <person name="Knop K."/>
            <person name="Barton G.J."/>
            <person name="Sherwood A.V."/>
            <person name="Lopez-Montes A."/>
            <person name="Asiedu R."/>
            <person name="Jamnadass R."/>
            <person name="Muchugi A."/>
            <person name="Goodstein D."/>
            <person name="Egesi C.N."/>
            <person name="Featherston J."/>
            <person name="Asfaw A."/>
            <person name="Simpson G.G."/>
            <person name="Dolezel J."/>
            <person name="Hendre P.S."/>
            <person name="Van Deynze A."/>
            <person name="Kumar P.L."/>
            <person name="Obidiegwu J.E."/>
            <person name="Bhattacharjee R."/>
            <person name="Rokhsar D.S."/>
        </authorList>
    </citation>
    <scope>NUCLEOTIDE SEQUENCE [LARGE SCALE GENOMIC DNA]</scope>
    <source>
        <strain evidence="2">cv. TDa95/00328</strain>
    </source>
</reference>
<protein>
    <submittedName>
        <fullName evidence="1">Lysine-rich nucleolar protein 1</fullName>
    </submittedName>
</protein>
<dbReference type="EMBL" id="CM037019">
    <property type="protein sequence ID" value="KAH7672030.1"/>
    <property type="molecule type" value="Genomic_DNA"/>
</dbReference>
<proteinExistence type="predicted"/>
<organism evidence="1 2">
    <name type="scientific">Dioscorea alata</name>
    <name type="common">Purple yam</name>
    <dbReference type="NCBI Taxonomy" id="55571"/>
    <lineage>
        <taxon>Eukaryota</taxon>
        <taxon>Viridiplantae</taxon>
        <taxon>Streptophyta</taxon>
        <taxon>Embryophyta</taxon>
        <taxon>Tracheophyta</taxon>
        <taxon>Spermatophyta</taxon>
        <taxon>Magnoliopsida</taxon>
        <taxon>Liliopsida</taxon>
        <taxon>Dioscoreales</taxon>
        <taxon>Dioscoreaceae</taxon>
        <taxon>Dioscorea</taxon>
    </lineage>
</organism>
<gene>
    <name evidence="1" type="ORF">IHE45_09G027000</name>
</gene>
<dbReference type="Proteomes" id="UP000827976">
    <property type="component" value="Chromosome 9"/>
</dbReference>
<comment type="caution">
    <text evidence="1">The sequence shown here is derived from an EMBL/GenBank/DDBJ whole genome shotgun (WGS) entry which is preliminary data.</text>
</comment>
<accession>A0ACB7VE26</accession>
<name>A0ACB7VE26_DIOAL</name>
<evidence type="ECO:0000313" key="2">
    <source>
        <dbReference type="Proteomes" id="UP000827976"/>
    </source>
</evidence>
<evidence type="ECO:0000313" key="1">
    <source>
        <dbReference type="EMBL" id="KAH7672030.1"/>
    </source>
</evidence>